<evidence type="ECO:0000256" key="3">
    <source>
        <dbReference type="ARBA" id="ARBA00022737"/>
    </source>
</evidence>
<dbReference type="SUPFAM" id="SSF50044">
    <property type="entry name" value="SH3-domain"/>
    <property type="match status" value="3"/>
</dbReference>
<feature type="coiled-coil region" evidence="5">
    <location>
        <begin position="648"/>
        <end position="759"/>
    </location>
</feature>
<dbReference type="SMART" id="SM00326">
    <property type="entry name" value="SH3"/>
    <property type="match status" value="3"/>
</dbReference>
<dbReference type="SUPFAM" id="SSF49265">
    <property type="entry name" value="Fibronectin type III"/>
    <property type="match status" value="1"/>
</dbReference>
<evidence type="ECO:0000256" key="6">
    <source>
        <dbReference type="SAM" id="MobiDB-lite"/>
    </source>
</evidence>
<organism evidence="9 10">
    <name type="scientific">Brachionus calyciflorus</name>
    <dbReference type="NCBI Taxonomy" id="104777"/>
    <lineage>
        <taxon>Eukaryota</taxon>
        <taxon>Metazoa</taxon>
        <taxon>Spiralia</taxon>
        <taxon>Gnathifera</taxon>
        <taxon>Rotifera</taxon>
        <taxon>Eurotatoria</taxon>
        <taxon>Monogononta</taxon>
        <taxon>Pseudotrocha</taxon>
        <taxon>Ploima</taxon>
        <taxon>Brachionidae</taxon>
        <taxon>Brachionus</taxon>
    </lineage>
</organism>
<feature type="compositionally biased region" description="Polar residues" evidence="6">
    <location>
        <begin position="1467"/>
        <end position="1478"/>
    </location>
</feature>
<feature type="region of interest" description="Disordered" evidence="6">
    <location>
        <begin position="1462"/>
        <end position="1513"/>
    </location>
</feature>
<feature type="domain" description="Fibronectin type-III" evidence="8">
    <location>
        <begin position="1266"/>
        <end position="1353"/>
    </location>
</feature>
<dbReference type="GO" id="GO:0007274">
    <property type="term" value="P:neuromuscular synaptic transmission"/>
    <property type="evidence" value="ECO:0007669"/>
    <property type="project" value="TreeGrafter"/>
</dbReference>
<dbReference type="InterPro" id="IPR013783">
    <property type="entry name" value="Ig-like_fold"/>
</dbReference>
<evidence type="ECO:0008006" key="11">
    <source>
        <dbReference type="Google" id="ProtNLM"/>
    </source>
</evidence>
<dbReference type="Gene3D" id="2.60.40.10">
    <property type="entry name" value="Immunoglobulins"/>
    <property type="match status" value="2"/>
</dbReference>
<dbReference type="InterPro" id="IPR036028">
    <property type="entry name" value="SH3-like_dom_sf"/>
</dbReference>
<dbReference type="Pfam" id="PF14604">
    <property type="entry name" value="SH3_9"/>
    <property type="match status" value="2"/>
</dbReference>
<dbReference type="Pfam" id="PF07653">
    <property type="entry name" value="SH3_2"/>
    <property type="match status" value="1"/>
</dbReference>
<feature type="compositionally biased region" description="Polar residues" evidence="6">
    <location>
        <begin position="1663"/>
        <end position="1685"/>
    </location>
</feature>
<name>A0A813M2X4_9BILA</name>
<dbReference type="CDD" id="cd12012">
    <property type="entry name" value="SH3_RIM-BP_2"/>
    <property type="match status" value="1"/>
</dbReference>
<feature type="compositionally biased region" description="Polar residues" evidence="6">
    <location>
        <begin position="1529"/>
        <end position="1542"/>
    </location>
</feature>
<dbReference type="OrthoDB" id="4158657at2759"/>
<sequence length="1777" mass="203604">MNLFKDIKENSSINSLGSKIKNISQTNWLPETKEILASAATSLANNLSDSNPPPSQPQSPRPAQRINRQKSDLNSVNSRAPSTSPSKLYPQNSISNHHHHQSRDHSEHRAKYEEDEPVYETSKKLPQIPILQSRNPEQIRAPISRNPSYRSRSPDTPTDDPNKIDPLQYTALVDTNQALKAELQRLSFFETKCKQLEKEVQNTKALKETNENLEKQIQNLLEYREKCEKLEQDLKNNFKLKENFEILTDENINLTNKIKDLDRLVEENDLMIRDLRQKEIQTKKELDFLKNSNLEKNDQKILALEQTNKLLETELESLKEQQRNEREKLKEKMNLLNSKQHEKLKKFEHENKQLELELNNSKKEIAETNTLKDLNLKYEDEIEVLKCQLRDKKIELEDIMKQRDIEISNYLEKLKILNDENLNLCNQFSSNSMSKDDELNKLSKKISDDEKELSILRQKIQKMQSMEKEISDLGLINKKNEDTIQSLRLEGHHLKQELDDMKSLNQQLKHELTNECLKNENLAADYALLKLEMNKIESYRNKCEHLEKELDDLKRIKFNKINEYETTNRKFSETSDKYEYEIKILNTQINSLQNDLKLKEQEFKQMEKLLENERFKTNALIRQVDELKSSNTDLTMQLSDSKRRLVSLDLLTEECNQLRKNLTLMTIESESKKAEVTTLNSQIGILENTLKSLREANEKQSNYENNYEATVYELRKKQEDLKKLQQVHESVKKEQMDTIELLEEKLKDVEKKTELQALKHEEILLELESIRARRERLLPLCPNCSSQTYPMYQPMTQPITNPQPSQNQSQSQSPKPHYVPYVHPSGQLLSISIPQQSLMSPLISPLHQLQAHHLSQLQVITLPGKQSVTVECQTSPPHEVKKDAFNFKQVEHQNIEKYSRYIEKDKFTRSTQTYELEKTKIYTENKCVNTNFIEYGTKSIQTNQISETKQVKPIMKNEGIYVNIFDEIKRNSSTQTTPVMPKVYDDKNTQCDEKDLGLVIKAKEKYYLYLCKYNYDPNKSSPNQNPSLELPLKTGDYLFILNDKDEDGFLNGELLNGRRGLVPSNFVERIKIDTSKILEAFPKEVLASPKLADMLSSYDLNLGLILTQYQEQIQKLQSQPIVAPKQTIISKNDKQVLLDSKNDEIVKIGLPYPSNLKVEKRSDKSIFICWDAPTAPLPLDQSIENDTQNNNNNNDLKQNVEVTFYNLYLNNELHSVVNGNDDRIAIFENIDLTVPNRISIQANAGKDRMSKPQECTLLFGSNRSFAPSNLAIHNLTQTSAIVSWWPSSSQFSHVISIDSIEHRTLKPGIYRFKLSGLLPDTSHFLTITAQIHPNSTELNSSHSASLEFRTLASRSLASPSDLTIEKDPSENDTFILSWNPVVNSPNQQSNGISVGGYSIYLDGTRVHQILNPIASSVSLSSKLLNGAKNLTVRTLSLDGNSESKDSETIKISKNLLDELRKKVSLSEPPSQIVSSAVQPPSRPKPIQSQPEPKKSQIISQMPKVADANRKKNTIVKQSIDNETDLYENNRVNPLPVSNNTLNAKKKTSRQGSPNSVGGGPTSSKSVKTKSKSSKNYRVFMALFDYDPLKMSPNTDSCQEELPFKEGQLIKIFGEQDSDGFYYGESNGRVGFIPCNMVSEVQMDDHEVANKMLDTEDKSKMRKSSISQKSSGNNKSTLKSTGQTRTGKSKESQFVPINKYSKVTNMIALYDYDPQSLSPNVDADSELPFKTGQIITVYDDMDEDGFFMAELNGKRGLVPSNFLQPLDQTNQYATGDKK</sequence>
<feature type="coiled-coil region" evidence="5">
    <location>
        <begin position="491"/>
        <end position="616"/>
    </location>
</feature>
<comment type="caution">
    <text evidence="9">The sequence shown here is derived from an EMBL/GenBank/DDBJ whole genome shotgun (WGS) entry which is preliminary data.</text>
</comment>
<feature type="domain" description="SH3" evidence="7">
    <location>
        <begin position="1700"/>
        <end position="1767"/>
    </location>
</feature>
<feature type="region of interest" description="Disordered" evidence="6">
    <location>
        <begin position="794"/>
        <end position="817"/>
    </location>
</feature>
<dbReference type="PROSITE" id="PS50853">
    <property type="entry name" value="FN3"/>
    <property type="match status" value="2"/>
</dbReference>
<dbReference type="PANTHER" id="PTHR14234:SF19">
    <property type="entry name" value="RIM-BINDING PROTEIN, ISOFORM F"/>
    <property type="match status" value="1"/>
</dbReference>
<dbReference type="InterPro" id="IPR057884">
    <property type="entry name" value="FN3_RIM-BP1/2/3"/>
</dbReference>
<keyword evidence="5" id="KW-0175">Coiled coil</keyword>
<feature type="compositionally biased region" description="Polar residues" evidence="6">
    <location>
        <begin position="145"/>
        <end position="156"/>
    </location>
</feature>
<dbReference type="InterPro" id="IPR035755">
    <property type="entry name" value="RIM-BP_SH3_3"/>
</dbReference>
<feature type="compositionally biased region" description="Low complexity" evidence="6">
    <location>
        <begin position="796"/>
        <end position="814"/>
    </location>
</feature>
<dbReference type="CDD" id="cd12013">
    <property type="entry name" value="SH3_RIM-BP_3"/>
    <property type="match status" value="1"/>
</dbReference>
<feature type="domain" description="SH3" evidence="7">
    <location>
        <begin position="1004"/>
        <end position="1072"/>
    </location>
</feature>
<dbReference type="FunFam" id="2.30.30.40:FF:000023">
    <property type="entry name" value="RIMS-binding protein 2 isoform F"/>
    <property type="match status" value="1"/>
</dbReference>
<feature type="compositionally biased region" description="Polar residues" evidence="6">
    <location>
        <begin position="72"/>
        <end position="95"/>
    </location>
</feature>
<evidence type="ECO:0000256" key="2">
    <source>
        <dbReference type="ARBA" id="ARBA00022443"/>
    </source>
</evidence>
<dbReference type="Gene3D" id="2.30.30.40">
    <property type="entry name" value="SH3 Domains"/>
    <property type="match status" value="3"/>
</dbReference>
<feature type="region of interest" description="Disordered" evidence="6">
    <location>
        <begin position="1525"/>
        <end position="1571"/>
    </location>
</feature>
<dbReference type="InterPro" id="IPR040325">
    <property type="entry name" value="RIMBP1/2/3"/>
</dbReference>
<dbReference type="PRINTS" id="PR00452">
    <property type="entry name" value="SH3DOMAIN"/>
</dbReference>
<dbReference type="PROSITE" id="PS50002">
    <property type="entry name" value="SH3"/>
    <property type="match status" value="3"/>
</dbReference>
<keyword evidence="3" id="KW-0677">Repeat</keyword>
<reference evidence="9" key="1">
    <citation type="submission" date="2021-02" db="EMBL/GenBank/DDBJ databases">
        <authorList>
            <person name="Nowell W R."/>
        </authorList>
    </citation>
    <scope>NUCLEOTIDE SEQUENCE</scope>
    <source>
        <strain evidence="9">Ploen Becks lab</strain>
    </source>
</reference>
<dbReference type="InterPro" id="IPR003961">
    <property type="entry name" value="FN3_dom"/>
</dbReference>
<evidence type="ECO:0000256" key="1">
    <source>
        <dbReference type="ARBA" id="ARBA00010749"/>
    </source>
</evidence>
<dbReference type="Proteomes" id="UP000663879">
    <property type="component" value="Unassembled WGS sequence"/>
</dbReference>
<dbReference type="FunFam" id="2.30.30.40:FF:000016">
    <property type="entry name" value="RIMS-binding protein 2 isoform X2"/>
    <property type="match status" value="1"/>
</dbReference>
<feature type="compositionally biased region" description="Pro residues" evidence="6">
    <location>
        <begin position="51"/>
        <end position="60"/>
    </location>
</feature>
<dbReference type="InterPro" id="IPR001452">
    <property type="entry name" value="SH3_domain"/>
</dbReference>
<comment type="similarity">
    <text evidence="1">Belongs to the RIMBP family.</text>
</comment>
<feature type="coiled-coil region" evidence="5">
    <location>
        <begin position="179"/>
        <end position="466"/>
    </location>
</feature>
<feature type="domain" description="Fibronectin type-III" evidence="8">
    <location>
        <begin position="1358"/>
        <end position="1454"/>
    </location>
</feature>
<dbReference type="EMBL" id="CAJNOC010000014">
    <property type="protein sequence ID" value="CAF0705935.1"/>
    <property type="molecule type" value="Genomic_DNA"/>
</dbReference>
<dbReference type="PANTHER" id="PTHR14234">
    <property type="entry name" value="RIM BINDING PROTEIN-RELATED"/>
    <property type="match status" value="1"/>
</dbReference>
<evidence type="ECO:0000256" key="4">
    <source>
        <dbReference type="PROSITE-ProRule" id="PRU00192"/>
    </source>
</evidence>
<feature type="domain" description="SH3" evidence="7">
    <location>
        <begin position="1574"/>
        <end position="1642"/>
    </location>
</feature>
<feature type="compositionally biased region" description="Low complexity" evidence="6">
    <location>
        <begin position="40"/>
        <end position="50"/>
    </location>
</feature>
<gene>
    <name evidence="9" type="ORF">OXX778_LOCUS306</name>
</gene>
<evidence type="ECO:0000259" key="7">
    <source>
        <dbReference type="PROSITE" id="PS50002"/>
    </source>
</evidence>
<evidence type="ECO:0000313" key="10">
    <source>
        <dbReference type="Proteomes" id="UP000663879"/>
    </source>
</evidence>
<evidence type="ECO:0000259" key="8">
    <source>
        <dbReference type="PROSITE" id="PS50853"/>
    </source>
</evidence>
<keyword evidence="10" id="KW-1185">Reference proteome</keyword>
<feature type="region of interest" description="Disordered" evidence="6">
    <location>
        <begin position="1652"/>
        <end position="1692"/>
    </location>
</feature>
<dbReference type="InterPro" id="IPR036116">
    <property type="entry name" value="FN3_sf"/>
</dbReference>
<proteinExistence type="inferred from homology"/>
<feature type="region of interest" description="Disordered" evidence="6">
    <location>
        <begin position="40"/>
        <end position="163"/>
    </location>
</feature>
<accession>A0A813M2X4</accession>
<evidence type="ECO:0000256" key="5">
    <source>
        <dbReference type="SAM" id="Coils"/>
    </source>
</evidence>
<protein>
    <recommendedName>
        <fullName evidence="11">RIMS-binding protein 2</fullName>
    </recommendedName>
</protein>
<evidence type="ECO:0000313" key="9">
    <source>
        <dbReference type="EMBL" id="CAF0705935.1"/>
    </source>
</evidence>
<dbReference type="GO" id="GO:0045202">
    <property type="term" value="C:synapse"/>
    <property type="evidence" value="ECO:0007669"/>
    <property type="project" value="GOC"/>
</dbReference>
<keyword evidence="2 4" id="KW-0728">SH3 domain</keyword>
<dbReference type="CDD" id="cd00063">
    <property type="entry name" value="FN3"/>
    <property type="match status" value="1"/>
</dbReference>
<feature type="compositionally biased region" description="Basic and acidic residues" evidence="6">
    <location>
        <begin position="103"/>
        <end position="112"/>
    </location>
</feature>
<dbReference type="InterPro" id="IPR035753">
    <property type="entry name" value="RIM-BP_SH3_2"/>
</dbReference>
<dbReference type="Pfam" id="PF25523">
    <property type="entry name" value="Ig_RIMBP2"/>
    <property type="match status" value="1"/>
</dbReference>